<dbReference type="EMBL" id="CCJX01000103">
    <property type="protein sequence ID" value="CDT33298.1"/>
    <property type="molecule type" value="Genomic_DNA"/>
</dbReference>
<protein>
    <submittedName>
        <fullName evidence="1">Uncharacterized protein</fullName>
    </submittedName>
</protein>
<evidence type="ECO:0000313" key="1">
    <source>
        <dbReference type="EMBL" id="CDT33298.1"/>
    </source>
</evidence>
<proteinExistence type="predicted"/>
<reference evidence="1 2" key="1">
    <citation type="submission" date="2014-06" db="EMBL/GenBank/DDBJ databases">
        <authorList>
            <person name="Le Roux F."/>
        </authorList>
    </citation>
    <scope>NUCLEOTIDE SEQUENCE [LARGE SCALE GENOMIC DNA]</scope>
    <source>
        <strain evidence="1 2">J5-4</strain>
    </source>
</reference>
<organism evidence="1 2">
    <name type="scientific">Vibrio crassostreae</name>
    <dbReference type="NCBI Taxonomy" id="246167"/>
    <lineage>
        <taxon>Bacteria</taxon>
        <taxon>Pseudomonadati</taxon>
        <taxon>Pseudomonadota</taxon>
        <taxon>Gammaproteobacteria</taxon>
        <taxon>Vibrionales</taxon>
        <taxon>Vibrionaceae</taxon>
        <taxon>Vibrio</taxon>
    </lineage>
</organism>
<sequence length="299" mass="34701">MLFSNYFGNQINSYGISQADLVRKLHTVHPILAHLDTITLNRWLNNKTTPPKDKQIVIARFFERDLKNYINQVAPPSIPKSFMSHYNKIFTGIESSYNAIGYDYSSEQKTIKLERITRRESRRKLDGFYNNIEGYRKVFEINGSSTLDLPTTLLTINQGERVVSHLSFQDDIDQAMRALSNVIGRQVEVKPQTLLSNIGYYSSREHYQLIVGHMFNNILDEYREYRYLYSITRGQPFLQLLQLLGGEVMHSKRESIAVGNCYLVRFSIDNLIAHPFVLNQVYQTRASYIELQKTGQLLV</sequence>
<dbReference type="Proteomes" id="UP000049077">
    <property type="component" value="Unassembled WGS sequence"/>
</dbReference>
<evidence type="ECO:0000313" key="2">
    <source>
        <dbReference type="Proteomes" id="UP000049077"/>
    </source>
</evidence>
<accession>A0ABM9QTX7</accession>
<dbReference type="RefSeq" id="WP_048660993.1">
    <property type="nucleotide sequence ID" value="NZ_CAWMAN010000098.1"/>
</dbReference>
<name>A0ABM9QTX7_9VIBR</name>
<keyword evidence="2" id="KW-1185">Reference proteome</keyword>
<gene>
    <name evidence="1" type="ORF">VCR4J5_200128</name>
</gene>
<comment type="caution">
    <text evidence="1">The sequence shown here is derived from an EMBL/GenBank/DDBJ whole genome shotgun (WGS) entry which is preliminary data.</text>
</comment>